<evidence type="ECO:0000313" key="5">
    <source>
        <dbReference type="Proteomes" id="UP001143480"/>
    </source>
</evidence>
<feature type="transmembrane region" description="Helical" evidence="2">
    <location>
        <begin position="12"/>
        <end position="31"/>
    </location>
</feature>
<proteinExistence type="predicted"/>
<keyword evidence="2" id="KW-0812">Transmembrane</keyword>
<protein>
    <recommendedName>
        <fullName evidence="3">VanZ-like domain-containing protein</fullName>
    </recommendedName>
</protein>
<evidence type="ECO:0000256" key="1">
    <source>
        <dbReference type="SAM" id="MobiDB-lite"/>
    </source>
</evidence>
<feature type="domain" description="VanZ-like" evidence="3">
    <location>
        <begin position="122"/>
        <end position="207"/>
    </location>
</feature>
<keyword evidence="2" id="KW-1133">Transmembrane helix</keyword>
<accession>A0A9W6KPY9</accession>
<feature type="transmembrane region" description="Helical" evidence="2">
    <location>
        <begin position="90"/>
        <end position="110"/>
    </location>
</feature>
<evidence type="ECO:0000313" key="4">
    <source>
        <dbReference type="EMBL" id="GLL04549.1"/>
    </source>
</evidence>
<feature type="transmembrane region" description="Helical" evidence="2">
    <location>
        <begin position="130"/>
        <end position="152"/>
    </location>
</feature>
<feature type="compositionally biased region" description="Basic and acidic residues" evidence="1">
    <location>
        <begin position="259"/>
        <end position="268"/>
    </location>
</feature>
<evidence type="ECO:0000259" key="3">
    <source>
        <dbReference type="Pfam" id="PF04892"/>
    </source>
</evidence>
<comment type="caution">
    <text evidence="4">The sequence shown here is derived from an EMBL/GenBank/DDBJ whole genome shotgun (WGS) entry which is preliminary data.</text>
</comment>
<dbReference type="AlphaFoldDB" id="A0A9W6KPY9"/>
<dbReference type="Proteomes" id="UP001143480">
    <property type="component" value="Unassembled WGS sequence"/>
</dbReference>
<organism evidence="4 5">
    <name type="scientific">Dactylosporangium matsuzakiense</name>
    <dbReference type="NCBI Taxonomy" id="53360"/>
    <lineage>
        <taxon>Bacteria</taxon>
        <taxon>Bacillati</taxon>
        <taxon>Actinomycetota</taxon>
        <taxon>Actinomycetes</taxon>
        <taxon>Micromonosporales</taxon>
        <taxon>Micromonosporaceae</taxon>
        <taxon>Dactylosporangium</taxon>
    </lineage>
</organism>
<dbReference type="EMBL" id="BSFP01000046">
    <property type="protein sequence ID" value="GLL04549.1"/>
    <property type="molecule type" value="Genomic_DNA"/>
</dbReference>
<evidence type="ECO:0000256" key="2">
    <source>
        <dbReference type="SAM" id="Phobius"/>
    </source>
</evidence>
<reference evidence="4" key="2">
    <citation type="submission" date="2023-01" db="EMBL/GenBank/DDBJ databases">
        <authorList>
            <person name="Sun Q."/>
            <person name="Evtushenko L."/>
        </authorList>
    </citation>
    <scope>NUCLEOTIDE SEQUENCE</scope>
    <source>
        <strain evidence="4">VKM Ac-1321</strain>
    </source>
</reference>
<sequence>MNHSASSSASIRRIGLVVLAVLGLAGVLYAFRRMALMAAPVCLAGRWHGCFDTENGLVLMTLVLAPVSGLIVCALAGLRRALGVPGAWRLSLAEVGMVHGTVPFLWMTLMPGPGAGVVPGRVSLVPLRDLVTMGWPGILGNLLVFAALGFFGPLRFPGLASVSRVLLVAGACSALVEVTQYVCRLDRVSSVDDILLNAAGAGLAALASRHWWRRKSGSRTGDRTGDQSSDQSGSRSSDQSGSRSSDRSGGPASRTTTRGRSERSETGERQVLAGQATQ</sequence>
<dbReference type="Pfam" id="PF04892">
    <property type="entry name" value="VanZ"/>
    <property type="match status" value="1"/>
</dbReference>
<reference evidence="4" key="1">
    <citation type="journal article" date="2014" name="Int. J. Syst. Evol. Microbiol.">
        <title>Complete genome sequence of Corynebacterium casei LMG S-19264T (=DSM 44701T), isolated from a smear-ripened cheese.</title>
        <authorList>
            <consortium name="US DOE Joint Genome Institute (JGI-PGF)"/>
            <person name="Walter F."/>
            <person name="Albersmeier A."/>
            <person name="Kalinowski J."/>
            <person name="Ruckert C."/>
        </authorList>
    </citation>
    <scope>NUCLEOTIDE SEQUENCE</scope>
    <source>
        <strain evidence="4">VKM Ac-1321</strain>
    </source>
</reference>
<keyword evidence="5" id="KW-1185">Reference proteome</keyword>
<name>A0A9W6KPY9_9ACTN</name>
<dbReference type="RefSeq" id="WP_261961030.1">
    <property type="nucleotide sequence ID" value="NZ_BAAAXA010000001.1"/>
</dbReference>
<feature type="region of interest" description="Disordered" evidence="1">
    <location>
        <begin position="215"/>
        <end position="278"/>
    </location>
</feature>
<feature type="transmembrane region" description="Helical" evidence="2">
    <location>
        <begin position="57"/>
        <end position="78"/>
    </location>
</feature>
<feature type="compositionally biased region" description="Low complexity" evidence="1">
    <location>
        <begin position="226"/>
        <end position="258"/>
    </location>
</feature>
<gene>
    <name evidence="4" type="ORF">GCM10017581_062960</name>
</gene>
<keyword evidence="2" id="KW-0472">Membrane</keyword>
<dbReference type="InterPro" id="IPR006976">
    <property type="entry name" value="VanZ-like"/>
</dbReference>